<keyword evidence="2" id="KW-1185">Reference proteome</keyword>
<dbReference type="AlphaFoldDB" id="A0A8H6KRB6"/>
<dbReference type="EMBL" id="WIGM01000169">
    <property type="protein sequence ID" value="KAF6835873.1"/>
    <property type="molecule type" value="Genomic_DNA"/>
</dbReference>
<protein>
    <submittedName>
        <fullName evidence="1">Uncharacterized protein</fullName>
    </submittedName>
</protein>
<gene>
    <name evidence="1" type="ORF">CMUS01_05620</name>
</gene>
<sequence length="98" mass="10700">MRKEANPTAVKAREREAEAVQPAPGLTLFEANVSISQQKHVHYALCRATHGSTRPHVVESRAAHLVSPSHGWAPSNIRPNPTLTLIVRAMSNHGLLLL</sequence>
<organism evidence="1 2">
    <name type="scientific">Colletotrichum musicola</name>
    <dbReference type="NCBI Taxonomy" id="2175873"/>
    <lineage>
        <taxon>Eukaryota</taxon>
        <taxon>Fungi</taxon>
        <taxon>Dikarya</taxon>
        <taxon>Ascomycota</taxon>
        <taxon>Pezizomycotina</taxon>
        <taxon>Sordariomycetes</taxon>
        <taxon>Hypocreomycetidae</taxon>
        <taxon>Glomerellales</taxon>
        <taxon>Glomerellaceae</taxon>
        <taxon>Colletotrichum</taxon>
        <taxon>Colletotrichum orchidearum species complex</taxon>
    </lineage>
</organism>
<name>A0A8H6KRB6_9PEZI</name>
<evidence type="ECO:0000313" key="2">
    <source>
        <dbReference type="Proteomes" id="UP000639643"/>
    </source>
</evidence>
<comment type="caution">
    <text evidence="1">The sequence shown here is derived from an EMBL/GenBank/DDBJ whole genome shotgun (WGS) entry which is preliminary data.</text>
</comment>
<proteinExistence type="predicted"/>
<accession>A0A8H6KRB6</accession>
<evidence type="ECO:0000313" key="1">
    <source>
        <dbReference type="EMBL" id="KAF6835873.1"/>
    </source>
</evidence>
<reference evidence="1" key="1">
    <citation type="journal article" date="2020" name="Phytopathology">
        <title>Genome Sequence Resources of Colletotrichum truncatum, C. plurivorum, C. musicola, and C. sojae: Four Species Pathogenic to Soybean (Glycine max).</title>
        <authorList>
            <person name="Rogerio F."/>
            <person name="Boufleur T.R."/>
            <person name="Ciampi-Guillardi M."/>
            <person name="Sukno S.A."/>
            <person name="Thon M.R."/>
            <person name="Massola Junior N.S."/>
            <person name="Baroncelli R."/>
        </authorList>
    </citation>
    <scope>NUCLEOTIDE SEQUENCE</scope>
    <source>
        <strain evidence="1">LFN0074</strain>
    </source>
</reference>
<dbReference type="Proteomes" id="UP000639643">
    <property type="component" value="Unassembled WGS sequence"/>
</dbReference>